<sequence length="107" mass="11638">MKSKQVAVWSEITANDAAIIRETLRVKQSVAQTTKLPSDITMVGLFGASRVELTDGSGMGFALLHFVDTKNNRFAFMASPVELQALCILCTNILKDMGCEEAVGTRQ</sequence>
<name>A0A8S5TBH2_9CAUD</name>
<reference evidence="1" key="1">
    <citation type="journal article" date="2021" name="Proc. Natl. Acad. Sci. U.S.A.">
        <title>A Catalog of Tens of Thousands of Viruses from Human Metagenomes Reveals Hidden Associations with Chronic Diseases.</title>
        <authorList>
            <person name="Tisza M.J."/>
            <person name="Buck C.B."/>
        </authorList>
    </citation>
    <scope>NUCLEOTIDE SEQUENCE</scope>
    <source>
        <strain evidence="1">Ctw757</strain>
    </source>
</reference>
<organism evidence="1">
    <name type="scientific">Siphoviridae sp. ctw757</name>
    <dbReference type="NCBI Taxonomy" id="2827969"/>
    <lineage>
        <taxon>Viruses</taxon>
        <taxon>Duplodnaviria</taxon>
        <taxon>Heunggongvirae</taxon>
        <taxon>Uroviricota</taxon>
        <taxon>Caudoviricetes</taxon>
    </lineage>
</organism>
<accession>A0A8S5TBH2</accession>
<dbReference type="EMBL" id="BK032791">
    <property type="protein sequence ID" value="DAF60625.1"/>
    <property type="molecule type" value="Genomic_DNA"/>
</dbReference>
<protein>
    <submittedName>
        <fullName evidence="1">Putative secreted protein</fullName>
    </submittedName>
</protein>
<proteinExistence type="predicted"/>
<evidence type="ECO:0000313" key="1">
    <source>
        <dbReference type="EMBL" id="DAF60625.1"/>
    </source>
</evidence>